<dbReference type="FunFam" id="3.40.50.720:FF:000767">
    <property type="entry name" value="YMR090W-like protein"/>
    <property type="match status" value="1"/>
</dbReference>
<dbReference type="InterPro" id="IPR016040">
    <property type="entry name" value="NAD(P)-bd_dom"/>
</dbReference>
<evidence type="ECO:0000313" key="3">
    <source>
        <dbReference type="Proteomes" id="UP000501346"/>
    </source>
</evidence>
<dbReference type="SMR" id="A0A6C1DYA3"/>
<accession>A0A6C1DYA3</accession>
<dbReference type="InterPro" id="IPR036291">
    <property type="entry name" value="NAD(P)-bd_dom_sf"/>
</dbReference>
<name>A0A6C1DYA3_SACPS</name>
<dbReference type="Pfam" id="PF13460">
    <property type="entry name" value="NAD_binding_10"/>
    <property type="match status" value="1"/>
</dbReference>
<dbReference type="SUPFAM" id="SSF51735">
    <property type="entry name" value="NAD(P)-binding Rossmann-fold domains"/>
    <property type="match status" value="1"/>
</dbReference>
<sequence length="227" mass="24882">MSPMKVAVVGASGKVGRLLINQLKANDSFSTPLAIVRTQDQVNYFKNEVGVDASLTDIENASVSEITDAIKAYDAVVFSAGAGGKGMERIFTVDLDGCIKVVEACEKAGIKRFVVVSALKAEDRDFWYNIKGLREYYIAKRSADREVRNSNLDYTILQPGSLELNKGTGLLQPLDKLEEKASVNYSINREDVASFIVESLLHPNATVKKTISLVNGNEPMEKFIQSL</sequence>
<dbReference type="OrthoDB" id="10254604at2759"/>
<dbReference type="Proteomes" id="UP000501346">
    <property type="component" value="Chromosome ScXIII"/>
</dbReference>
<evidence type="ECO:0000313" key="2">
    <source>
        <dbReference type="EMBL" id="QID81603.1"/>
    </source>
</evidence>
<protein>
    <recommendedName>
        <fullName evidence="1">NAD(P)-binding domain-containing protein</fullName>
    </recommendedName>
</protein>
<keyword evidence="3" id="KW-1185">Reference proteome</keyword>
<organism evidence="2 3">
    <name type="scientific">Saccharomyces pastorianus</name>
    <name type="common">Lager yeast</name>
    <name type="synonym">Saccharomyces cerevisiae x Saccharomyces eubayanus</name>
    <dbReference type="NCBI Taxonomy" id="27292"/>
    <lineage>
        <taxon>Eukaryota</taxon>
        <taxon>Fungi</taxon>
        <taxon>Dikarya</taxon>
        <taxon>Ascomycota</taxon>
        <taxon>Saccharomycotina</taxon>
        <taxon>Saccharomycetes</taxon>
        <taxon>Saccharomycetales</taxon>
        <taxon>Saccharomycetaceae</taxon>
        <taxon>Saccharomyces</taxon>
    </lineage>
</organism>
<dbReference type="CDD" id="cd05243">
    <property type="entry name" value="SDR_a5"/>
    <property type="match status" value="1"/>
</dbReference>
<dbReference type="EMBL" id="CP048994">
    <property type="protein sequence ID" value="QID81603.1"/>
    <property type="molecule type" value="Genomic_DNA"/>
</dbReference>
<reference evidence="2 3" key="1">
    <citation type="journal article" date="2019" name="BMC Genomics">
        <title>Chromosome level assembly and comparative genome analysis confirm lager-brewing yeasts originated from a single hybridization.</title>
        <authorList>
            <person name="Salazar A.N."/>
            <person name="Gorter de Vries A.R."/>
            <person name="van den Broek M."/>
            <person name="Brouwers N."/>
            <person name="de la Torre Cortes P."/>
            <person name="Kuijpers N.G.A."/>
            <person name="Daran J.G."/>
            <person name="Abeel T."/>
        </authorList>
    </citation>
    <scope>NUCLEOTIDE SEQUENCE [LARGE SCALE GENOMIC DNA]</scope>
    <source>
        <strain evidence="2 3">CBS 1483</strain>
    </source>
</reference>
<proteinExistence type="predicted"/>
<evidence type="ECO:0000259" key="1">
    <source>
        <dbReference type="Pfam" id="PF13460"/>
    </source>
</evidence>
<dbReference type="PANTHER" id="PTHR15020:SF50">
    <property type="entry name" value="UPF0659 PROTEIN YMR090W"/>
    <property type="match status" value="1"/>
</dbReference>
<dbReference type="Gene3D" id="3.40.50.720">
    <property type="entry name" value="NAD(P)-binding Rossmann-like Domain"/>
    <property type="match status" value="1"/>
</dbReference>
<dbReference type="AlphaFoldDB" id="A0A6C1DYA3"/>
<dbReference type="PANTHER" id="PTHR15020">
    <property type="entry name" value="FLAVIN REDUCTASE-RELATED"/>
    <property type="match status" value="1"/>
</dbReference>
<gene>
    <name evidence="2" type="ORF">GRS66_003991</name>
</gene>
<feature type="domain" description="NAD(P)-binding" evidence="1">
    <location>
        <begin position="10"/>
        <end position="203"/>
    </location>
</feature>